<dbReference type="AlphaFoldDB" id="A0AA35ZWL2"/>
<sequence length="256" mass="28350">MAKKVVKLDNDYSTLNMMAVTIVAPITKLFELHNSLLSNIDTNLEYDSKSFAKLDELLGSFNKLLSKLGSSSQSSSSQESFSKIFCSLESTLKADLAPLLKLVNLMPSNASPVRIGVQGGEKGFYSGSSKGFDTGSSKDPSNGSFFKMPITNGIFIGSYATGSISKPPSSTEENKGKRKGIYTDPTEEEKYITLEKEIERHRNIQSMLRQREADPPGLRKGDPMKPYCYKTIEQFFSLGIMHDFVKVPKKSNEIEK</sequence>
<evidence type="ECO:0000313" key="3">
    <source>
        <dbReference type="Proteomes" id="UP001177003"/>
    </source>
</evidence>
<evidence type="ECO:0000256" key="1">
    <source>
        <dbReference type="SAM" id="MobiDB-lite"/>
    </source>
</evidence>
<dbReference type="Proteomes" id="UP001177003">
    <property type="component" value="Chromosome 8"/>
</dbReference>
<evidence type="ECO:0000313" key="2">
    <source>
        <dbReference type="EMBL" id="CAI9300260.1"/>
    </source>
</evidence>
<reference evidence="2" key="1">
    <citation type="submission" date="2023-04" db="EMBL/GenBank/DDBJ databases">
        <authorList>
            <person name="Vijverberg K."/>
            <person name="Xiong W."/>
            <person name="Schranz E."/>
        </authorList>
    </citation>
    <scope>NUCLEOTIDE SEQUENCE</scope>
</reference>
<feature type="region of interest" description="Disordered" evidence="1">
    <location>
        <begin position="164"/>
        <end position="184"/>
    </location>
</feature>
<keyword evidence="3" id="KW-1185">Reference proteome</keyword>
<organism evidence="2 3">
    <name type="scientific">Lactuca saligna</name>
    <name type="common">Willowleaf lettuce</name>
    <dbReference type="NCBI Taxonomy" id="75948"/>
    <lineage>
        <taxon>Eukaryota</taxon>
        <taxon>Viridiplantae</taxon>
        <taxon>Streptophyta</taxon>
        <taxon>Embryophyta</taxon>
        <taxon>Tracheophyta</taxon>
        <taxon>Spermatophyta</taxon>
        <taxon>Magnoliopsida</taxon>
        <taxon>eudicotyledons</taxon>
        <taxon>Gunneridae</taxon>
        <taxon>Pentapetalae</taxon>
        <taxon>asterids</taxon>
        <taxon>campanulids</taxon>
        <taxon>Asterales</taxon>
        <taxon>Asteraceae</taxon>
        <taxon>Cichorioideae</taxon>
        <taxon>Cichorieae</taxon>
        <taxon>Lactucinae</taxon>
        <taxon>Lactuca</taxon>
    </lineage>
</organism>
<name>A0AA35ZWL2_LACSI</name>
<protein>
    <submittedName>
        <fullName evidence="2">Uncharacterized protein</fullName>
    </submittedName>
</protein>
<dbReference type="EMBL" id="OX465084">
    <property type="protein sequence ID" value="CAI9300260.1"/>
    <property type="molecule type" value="Genomic_DNA"/>
</dbReference>
<proteinExistence type="predicted"/>
<gene>
    <name evidence="2" type="ORF">LSALG_LOCUS38913</name>
</gene>
<accession>A0AA35ZWL2</accession>